<keyword evidence="2" id="KW-1185">Reference proteome</keyword>
<sequence>MVLNEAITAKMYLVEKYLQTIKVFREHNADTIGKSLKEDEEEAKGYIEVAKRTLTRINTSAEDRDGFSENDASGSERLKRGLEQCHAVEELMRKLSTIRLSKGGGEIIIAPTRDAELCAVAYQRSAKEVEERTGRMLERKMAKAKVGLEIADEVGVLMGEAGELIM</sequence>
<protein>
    <submittedName>
        <fullName evidence="1">Uncharacterized protein</fullName>
    </submittedName>
</protein>
<accession>A0A9P5XHN5</accession>
<comment type="caution">
    <text evidence="1">The sequence shown here is derived from an EMBL/GenBank/DDBJ whole genome shotgun (WGS) entry which is preliminary data.</text>
</comment>
<evidence type="ECO:0000313" key="2">
    <source>
        <dbReference type="Proteomes" id="UP000807342"/>
    </source>
</evidence>
<dbReference type="EMBL" id="MU151083">
    <property type="protein sequence ID" value="KAF9451563.1"/>
    <property type="molecule type" value="Genomic_DNA"/>
</dbReference>
<proteinExistence type="predicted"/>
<gene>
    <name evidence="1" type="ORF">P691DRAFT_807420</name>
</gene>
<dbReference type="AlphaFoldDB" id="A0A9P5XHN5"/>
<name>A0A9P5XHN5_9AGAR</name>
<dbReference type="Proteomes" id="UP000807342">
    <property type="component" value="Unassembled WGS sequence"/>
</dbReference>
<organism evidence="1 2">
    <name type="scientific">Macrolepiota fuliginosa MF-IS2</name>
    <dbReference type="NCBI Taxonomy" id="1400762"/>
    <lineage>
        <taxon>Eukaryota</taxon>
        <taxon>Fungi</taxon>
        <taxon>Dikarya</taxon>
        <taxon>Basidiomycota</taxon>
        <taxon>Agaricomycotina</taxon>
        <taxon>Agaricomycetes</taxon>
        <taxon>Agaricomycetidae</taxon>
        <taxon>Agaricales</taxon>
        <taxon>Agaricineae</taxon>
        <taxon>Agaricaceae</taxon>
        <taxon>Macrolepiota</taxon>
    </lineage>
</organism>
<evidence type="ECO:0000313" key="1">
    <source>
        <dbReference type="EMBL" id="KAF9451563.1"/>
    </source>
</evidence>
<reference evidence="1" key="1">
    <citation type="submission" date="2020-11" db="EMBL/GenBank/DDBJ databases">
        <authorList>
            <consortium name="DOE Joint Genome Institute"/>
            <person name="Ahrendt S."/>
            <person name="Riley R."/>
            <person name="Andreopoulos W."/>
            <person name="Labutti K."/>
            <person name="Pangilinan J."/>
            <person name="Ruiz-Duenas F.J."/>
            <person name="Barrasa J.M."/>
            <person name="Sanchez-Garcia M."/>
            <person name="Camarero S."/>
            <person name="Miyauchi S."/>
            <person name="Serrano A."/>
            <person name="Linde D."/>
            <person name="Babiker R."/>
            <person name="Drula E."/>
            <person name="Ayuso-Fernandez I."/>
            <person name="Pacheco R."/>
            <person name="Padilla G."/>
            <person name="Ferreira P."/>
            <person name="Barriuso J."/>
            <person name="Kellner H."/>
            <person name="Castanera R."/>
            <person name="Alfaro M."/>
            <person name="Ramirez L."/>
            <person name="Pisabarro A.G."/>
            <person name="Kuo A."/>
            <person name="Tritt A."/>
            <person name="Lipzen A."/>
            <person name="He G."/>
            <person name="Yan M."/>
            <person name="Ng V."/>
            <person name="Cullen D."/>
            <person name="Martin F."/>
            <person name="Rosso M.-N."/>
            <person name="Henrissat B."/>
            <person name="Hibbett D."/>
            <person name="Martinez A.T."/>
            <person name="Grigoriev I.V."/>
        </authorList>
    </citation>
    <scope>NUCLEOTIDE SEQUENCE</scope>
    <source>
        <strain evidence="1">MF-IS2</strain>
    </source>
</reference>